<name>A0A9W9E3J7_9HYPO</name>
<dbReference type="InterPro" id="IPR051609">
    <property type="entry name" value="NmrA/Isoflavone_reductase-like"/>
</dbReference>
<evidence type="ECO:0000256" key="2">
    <source>
        <dbReference type="ARBA" id="ARBA00022857"/>
    </source>
</evidence>
<evidence type="ECO:0000259" key="4">
    <source>
        <dbReference type="Pfam" id="PF05368"/>
    </source>
</evidence>
<keyword evidence="6" id="KW-1185">Reference proteome</keyword>
<evidence type="ECO:0000256" key="1">
    <source>
        <dbReference type="ARBA" id="ARBA00005725"/>
    </source>
</evidence>
<gene>
    <name evidence="5" type="ORF">T069G_10157</name>
</gene>
<dbReference type="Gene3D" id="3.90.25.10">
    <property type="entry name" value="UDP-galactose 4-epimerase, domain 1"/>
    <property type="match status" value="1"/>
</dbReference>
<evidence type="ECO:0000313" key="5">
    <source>
        <dbReference type="EMBL" id="KAJ4856789.1"/>
    </source>
</evidence>
<feature type="domain" description="NmrA-like" evidence="4">
    <location>
        <begin position="3"/>
        <end position="247"/>
    </location>
</feature>
<dbReference type="Proteomes" id="UP001140511">
    <property type="component" value="Unassembled WGS sequence"/>
</dbReference>
<protein>
    <submittedName>
        <fullName evidence="5">NmrA-like family domain-containing protein</fullName>
    </submittedName>
</protein>
<dbReference type="Gene3D" id="3.40.50.720">
    <property type="entry name" value="NAD(P)-binding Rossmann-like Domain"/>
    <property type="match status" value="1"/>
</dbReference>
<reference evidence="5" key="1">
    <citation type="submission" date="2022-09" db="EMBL/GenBank/DDBJ databases">
        <title>Chromosome-level assembly of Trichoderma breve T069, a fungus used in development of biopesticide product.</title>
        <authorList>
            <person name="Lin R."/>
            <person name="Liu T."/>
        </authorList>
    </citation>
    <scope>NUCLEOTIDE SEQUENCE</scope>
    <source>
        <strain evidence="5">T069</strain>
    </source>
</reference>
<dbReference type="RefSeq" id="XP_056025845.1">
    <property type="nucleotide sequence ID" value="XM_056177367.1"/>
</dbReference>
<accession>A0A9W9E3J7</accession>
<dbReference type="InterPro" id="IPR008030">
    <property type="entry name" value="NmrA-like"/>
</dbReference>
<keyword evidence="3" id="KW-0560">Oxidoreductase</keyword>
<evidence type="ECO:0000313" key="6">
    <source>
        <dbReference type="Proteomes" id="UP001140511"/>
    </source>
</evidence>
<sequence>MVKVAIAGGSGQVAREVIDALLESKNHDITILSRGTVPSKDFTSTLDWQIVDYNDVQSLTTALNGVHTLLSFIQTLGDFEQKVQRNLIDAAIEAGVKRFSPSEYGSKDTVNMPWSGQKEIIREYLREINKSEIVLEYSLFQPGLFLDYLAYPYKTSKYVDPLQTIFDFQNKRGIVVEGHEDAIINFTSVKDFAAIVARAVDYEGGRWPIIGGIRGNRLTFAQVLAIGESVRGHPFAIEKVKIEDLEAGELKTIWNIEATHHAASKDDSIDMHKAVSVGILLSSTKGAWDSSGEMNRLFPDFKYTKAIEFLVEVWEGQP</sequence>
<proteinExistence type="inferred from homology"/>
<dbReference type="AlphaFoldDB" id="A0A9W9E3J7"/>
<evidence type="ECO:0000256" key="3">
    <source>
        <dbReference type="ARBA" id="ARBA00023002"/>
    </source>
</evidence>
<comment type="similarity">
    <text evidence="1">Belongs to the NmrA-type oxidoreductase family. Isoflavone reductase subfamily.</text>
</comment>
<dbReference type="Pfam" id="PF05368">
    <property type="entry name" value="NmrA"/>
    <property type="match status" value="1"/>
</dbReference>
<dbReference type="GeneID" id="80872055"/>
<dbReference type="PANTHER" id="PTHR47706:SF4">
    <property type="entry name" value="NMRA-LIKE DOMAIN-CONTAINING PROTEIN"/>
    <property type="match status" value="1"/>
</dbReference>
<keyword evidence="2" id="KW-0521">NADP</keyword>
<dbReference type="EMBL" id="JAOPEN010000006">
    <property type="protein sequence ID" value="KAJ4856789.1"/>
    <property type="molecule type" value="Genomic_DNA"/>
</dbReference>
<dbReference type="GO" id="GO:0016491">
    <property type="term" value="F:oxidoreductase activity"/>
    <property type="evidence" value="ECO:0007669"/>
    <property type="project" value="UniProtKB-KW"/>
</dbReference>
<comment type="caution">
    <text evidence="5">The sequence shown here is derived from an EMBL/GenBank/DDBJ whole genome shotgun (WGS) entry which is preliminary data.</text>
</comment>
<dbReference type="SUPFAM" id="SSF51735">
    <property type="entry name" value="NAD(P)-binding Rossmann-fold domains"/>
    <property type="match status" value="1"/>
</dbReference>
<dbReference type="PANTHER" id="PTHR47706">
    <property type="entry name" value="NMRA-LIKE FAMILY PROTEIN"/>
    <property type="match status" value="1"/>
</dbReference>
<organism evidence="5 6">
    <name type="scientific">Trichoderma breve</name>
    <dbReference type="NCBI Taxonomy" id="2034170"/>
    <lineage>
        <taxon>Eukaryota</taxon>
        <taxon>Fungi</taxon>
        <taxon>Dikarya</taxon>
        <taxon>Ascomycota</taxon>
        <taxon>Pezizomycotina</taxon>
        <taxon>Sordariomycetes</taxon>
        <taxon>Hypocreomycetidae</taxon>
        <taxon>Hypocreales</taxon>
        <taxon>Hypocreaceae</taxon>
        <taxon>Trichoderma</taxon>
    </lineage>
</organism>
<dbReference type="InterPro" id="IPR036291">
    <property type="entry name" value="NAD(P)-bd_dom_sf"/>
</dbReference>